<dbReference type="GO" id="GO:0016020">
    <property type="term" value="C:membrane"/>
    <property type="evidence" value="ECO:0007669"/>
    <property type="project" value="UniProtKB-SubCell"/>
</dbReference>
<dbReference type="GO" id="GO:0016491">
    <property type="term" value="F:oxidoreductase activity"/>
    <property type="evidence" value="ECO:0007669"/>
    <property type="project" value="UniProtKB-KW"/>
</dbReference>
<evidence type="ECO:0000256" key="8">
    <source>
        <dbReference type="ARBA" id="ARBA00023133"/>
    </source>
</evidence>
<feature type="transmembrane region" description="Helical" evidence="12">
    <location>
        <begin position="93"/>
        <end position="112"/>
    </location>
</feature>
<evidence type="ECO:0008006" key="14">
    <source>
        <dbReference type="Google" id="ProtNLM"/>
    </source>
</evidence>
<keyword evidence="3 12" id="KW-0812">Transmembrane</keyword>
<dbReference type="AlphaFoldDB" id="A0A381R0A8"/>
<keyword evidence="7" id="KW-0408">Iron</keyword>
<feature type="transmembrane region" description="Helical" evidence="12">
    <location>
        <begin position="234"/>
        <end position="252"/>
    </location>
</feature>
<proteinExistence type="predicted"/>
<evidence type="ECO:0000256" key="4">
    <source>
        <dbReference type="ARBA" id="ARBA00022723"/>
    </source>
</evidence>
<dbReference type="Pfam" id="PF02628">
    <property type="entry name" value="COX15-CtaA"/>
    <property type="match status" value="1"/>
</dbReference>
<feature type="transmembrane region" description="Helical" evidence="12">
    <location>
        <begin position="258"/>
        <end position="280"/>
    </location>
</feature>
<dbReference type="InterPro" id="IPR003780">
    <property type="entry name" value="COX15/CtaA_fam"/>
</dbReference>
<comment type="subcellular location">
    <subcellularLocation>
        <location evidence="1">Membrane</location>
        <topology evidence="1">Multi-pass membrane protein</topology>
    </subcellularLocation>
</comment>
<dbReference type="EMBL" id="UINC01001611">
    <property type="protein sequence ID" value="SUZ84890.1"/>
    <property type="molecule type" value="Genomic_DNA"/>
</dbReference>
<organism evidence="13">
    <name type="scientific">marine metagenome</name>
    <dbReference type="NCBI Taxonomy" id="408172"/>
    <lineage>
        <taxon>unclassified sequences</taxon>
        <taxon>metagenomes</taxon>
        <taxon>ecological metagenomes</taxon>
    </lineage>
</organism>
<gene>
    <name evidence="13" type="ORF">METZ01_LOCUS37744</name>
</gene>
<comment type="pathway">
    <text evidence="11">Porphyrin-containing compound metabolism.</text>
</comment>
<keyword evidence="9 12" id="KW-0472">Membrane</keyword>
<feature type="transmembrane region" description="Helical" evidence="12">
    <location>
        <begin position="12"/>
        <end position="31"/>
    </location>
</feature>
<evidence type="ECO:0000256" key="7">
    <source>
        <dbReference type="ARBA" id="ARBA00023004"/>
    </source>
</evidence>
<feature type="transmembrane region" description="Helical" evidence="12">
    <location>
        <begin position="157"/>
        <end position="180"/>
    </location>
</feature>
<feature type="non-terminal residue" evidence="13">
    <location>
        <position position="1"/>
    </location>
</feature>
<dbReference type="GO" id="GO:0046872">
    <property type="term" value="F:metal ion binding"/>
    <property type="evidence" value="ECO:0007669"/>
    <property type="project" value="UniProtKB-KW"/>
</dbReference>
<accession>A0A381R0A8</accession>
<keyword evidence="4" id="KW-0479">Metal-binding</keyword>
<keyword evidence="10" id="KW-1015">Disulfide bond</keyword>
<evidence type="ECO:0000313" key="13">
    <source>
        <dbReference type="EMBL" id="SUZ84890.1"/>
    </source>
</evidence>
<feature type="transmembrane region" description="Helical" evidence="12">
    <location>
        <begin position="200"/>
        <end position="222"/>
    </location>
</feature>
<dbReference type="InterPro" id="IPR050450">
    <property type="entry name" value="COX15/CtaA_HemeA_synthase"/>
</dbReference>
<dbReference type="GO" id="GO:0006784">
    <property type="term" value="P:heme A biosynthetic process"/>
    <property type="evidence" value="ECO:0007669"/>
    <property type="project" value="InterPro"/>
</dbReference>
<feature type="transmembrane region" description="Helical" evidence="12">
    <location>
        <begin position="118"/>
        <end position="137"/>
    </location>
</feature>
<evidence type="ECO:0000256" key="12">
    <source>
        <dbReference type="SAM" id="Phobius"/>
    </source>
</evidence>
<evidence type="ECO:0000256" key="10">
    <source>
        <dbReference type="ARBA" id="ARBA00023157"/>
    </source>
</evidence>
<keyword evidence="5 12" id="KW-1133">Transmembrane helix</keyword>
<evidence type="ECO:0000256" key="9">
    <source>
        <dbReference type="ARBA" id="ARBA00023136"/>
    </source>
</evidence>
<reference evidence="13" key="1">
    <citation type="submission" date="2018-05" db="EMBL/GenBank/DDBJ databases">
        <authorList>
            <person name="Lanie J.A."/>
            <person name="Ng W.-L."/>
            <person name="Kazmierczak K.M."/>
            <person name="Andrzejewski T.M."/>
            <person name="Davidsen T.M."/>
            <person name="Wayne K.J."/>
            <person name="Tettelin H."/>
            <person name="Glass J.I."/>
            <person name="Rusch D."/>
            <person name="Podicherti R."/>
            <person name="Tsui H.-C.T."/>
            <person name="Winkler M.E."/>
        </authorList>
    </citation>
    <scope>NUCLEOTIDE SEQUENCE</scope>
</reference>
<evidence type="ECO:0000256" key="11">
    <source>
        <dbReference type="ARBA" id="ARBA00023444"/>
    </source>
</evidence>
<sequence>VTPQQYHLVVRVALWLLAVIVVSGAAVRLTGSGLGCSDWPNCEPGQLVPEADAHAWVEFGNRLVTGLVSIAVILAVSGSMLRKPQVRKLTRWSWGLVVGVALQIALGAITVITHLSPMIVMGHFLLSMVLIWNAVVLEHLARPSDSSDKNDYPTPSLRLHAGVVAVVTALVVVTGTVVTGSGPHGGDEEVERLALAFSQVARAHGGAVIVLLVLTVALRFRFQNLRNDLVRRRINIVLVAMVAQAAIGYTQYFTELPVLLVGFHIAGATILWISVVRLTLATGAPRLRRG</sequence>
<evidence type="ECO:0000256" key="1">
    <source>
        <dbReference type="ARBA" id="ARBA00004141"/>
    </source>
</evidence>
<name>A0A381R0A8_9ZZZZ</name>
<keyword evidence="8" id="KW-0350">Heme biosynthesis</keyword>
<keyword evidence="2" id="KW-1003">Cell membrane</keyword>
<feature type="transmembrane region" description="Helical" evidence="12">
    <location>
        <begin position="63"/>
        <end position="81"/>
    </location>
</feature>
<dbReference type="PANTHER" id="PTHR35457">
    <property type="entry name" value="HEME A SYNTHASE"/>
    <property type="match status" value="1"/>
</dbReference>
<keyword evidence="6" id="KW-0560">Oxidoreductase</keyword>
<dbReference type="PANTHER" id="PTHR35457:SF1">
    <property type="entry name" value="HEME A SYNTHASE"/>
    <property type="match status" value="1"/>
</dbReference>
<evidence type="ECO:0000256" key="3">
    <source>
        <dbReference type="ARBA" id="ARBA00022692"/>
    </source>
</evidence>
<evidence type="ECO:0000256" key="2">
    <source>
        <dbReference type="ARBA" id="ARBA00022475"/>
    </source>
</evidence>
<evidence type="ECO:0000256" key="6">
    <source>
        <dbReference type="ARBA" id="ARBA00023002"/>
    </source>
</evidence>
<evidence type="ECO:0000256" key="5">
    <source>
        <dbReference type="ARBA" id="ARBA00022989"/>
    </source>
</evidence>
<protein>
    <recommendedName>
        <fullName evidence="14">Cytochrome oxidase assembly protein</fullName>
    </recommendedName>
</protein>